<evidence type="ECO:0000256" key="4">
    <source>
        <dbReference type="ARBA" id="ARBA00023136"/>
    </source>
</evidence>
<evidence type="ECO:0000256" key="5">
    <source>
        <dbReference type="RuleBase" id="RU367022"/>
    </source>
</evidence>
<evidence type="ECO:0000256" key="3">
    <source>
        <dbReference type="ARBA" id="ARBA00022989"/>
    </source>
</evidence>
<name>A0A4C2E414_9SACH</name>
<feature type="compositionally biased region" description="Basic and acidic residues" evidence="6">
    <location>
        <begin position="310"/>
        <end position="324"/>
    </location>
</feature>
<keyword evidence="8" id="KW-1185">Reference proteome</keyword>
<comment type="subcellular location">
    <subcellularLocation>
        <location evidence="1 5">Membrane</location>
        <topology evidence="1 5">Multi-pass membrane protein</topology>
    </subcellularLocation>
</comment>
<comment type="caution">
    <text evidence="7">The sequence shown here is derived from an EMBL/GenBank/DDBJ whole genome shotgun (WGS) entry which is preliminary data.</text>
</comment>
<accession>A0A4C2E414</accession>
<keyword evidence="5" id="KW-0813">Transport</keyword>
<feature type="transmembrane region" description="Helical" evidence="5">
    <location>
        <begin position="107"/>
        <end position="130"/>
    </location>
</feature>
<keyword evidence="5" id="KW-0187">Copper transport</keyword>
<keyword evidence="2 5" id="KW-0812">Transmembrane</keyword>
<dbReference type="AlphaFoldDB" id="A0A4C2E414"/>
<reference evidence="7 8" key="1">
    <citation type="submission" date="2019-01" db="EMBL/GenBank/DDBJ databases">
        <title>Draft Genome Sequencing of Zygosaccharomyces mellis Ca-7.</title>
        <authorList>
            <person name="Shiwa Y."/>
            <person name="Kanesaki Y."/>
            <person name="Ishige T."/>
            <person name="Mura K."/>
            <person name="Hori T."/>
            <person name="Tamura T."/>
        </authorList>
    </citation>
    <scope>NUCLEOTIDE SEQUENCE [LARGE SCALE GENOMIC DNA]</scope>
    <source>
        <strain evidence="7 8">Ca-7</strain>
    </source>
</reference>
<dbReference type="GO" id="GO:0005886">
    <property type="term" value="C:plasma membrane"/>
    <property type="evidence" value="ECO:0007669"/>
    <property type="project" value="TreeGrafter"/>
</dbReference>
<dbReference type="EMBL" id="BIMX01000007">
    <property type="protein sequence ID" value="GCE98984.1"/>
    <property type="molecule type" value="Genomic_DNA"/>
</dbReference>
<keyword evidence="4 5" id="KW-0472">Membrane</keyword>
<evidence type="ECO:0000256" key="6">
    <source>
        <dbReference type="SAM" id="MobiDB-lite"/>
    </source>
</evidence>
<dbReference type="InterPro" id="IPR007274">
    <property type="entry name" value="Cop_transporter"/>
</dbReference>
<dbReference type="OrthoDB" id="73901at2759"/>
<evidence type="ECO:0000313" key="8">
    <source>
        <dbReference type="Proteomes" id="UP000301737"/>
    </source>
</evidence>
<dbReference type="Proteomes" id="UP000301737">
    <property type="component" value="Unassembled WGS sequence"/>
</dbReference>
<evidence type="ECO:0000256" key="1">
    <source>
        <dbReference type="ARBA" id="ARBA00004141"/>
    </source>
</evidence>
<evidence type="ECO:0000313" key="7">
    <source>
        <dbReference type="EMBL" id="GCE98984.1"/>
    </source>
</evidence>
<sequence length="351" mass="39175">MNSESMSMDSMSSMHPHSSMSDMSGSMSMPMSTSSEMSMSKGMSMPTSASSSMPMSGSISMSGNMPMSTGMDMGDGKMMMNSWLTPTYHNYPVLFKGLTANSSGKQFGIFLLIVVTAFVYKFLNYLSWCLEVHWFKNWSKSDAQQESRDALSQSDEISGSLPKMPNFMFDLFCPSWMDLFHDFIRAILTFCSTMLIYMLMLVAMSFVITYVFAVITGLTLAEIFFNRCKICTLRRWEIQRQIQSARTCPGSGNCKCGRHANSLDAPLDSNETPAGGDKLEQTQTHVGETDSTTEENDNNSPNCCCTNGEGRTKREQEAEAHLETEISENARWNEQAGNMDANLLPAEKFRQ</sequence>
<keyword evidence="5" id="KW-0186">Copper</keyword>
<dbReference type="PANTHER" id="PTHR12483">
    <property type="entry name" value="SOLUTE CARRIER FAMILY 31 COPPER TRANSPORTERS"/>
    <property type="match status" value="1"/>
</dbReference>
<comment type="similarity">
    <text evidence="5">Belongs to the copper transporter (Ctr) (TC 1.A.56) family. SLC31A subfamily.</text>
</comment>
<dbReference type="Pfam" id="PF04145">
    <property type="entry name" value="Ctr"/>
    <property type="match status" value="1"/>
</dbReference>
<gene>
    <name evidence="7" type="ORF">ZYGM_003754</name>
</gene>
<dbReference type="GO" id="GO:0005375">
    <property type="term" value="F:copper ion transmembrane transporter activity"/>
    <property type="evidence" value="ECO:0007669"/>
    <property type="project" value="UniProtKB-UniRule"/>
</dbReference>
<feature type="region of interest" description="Disordered" evidence="6">
    <location>
        <begin position="1"/>
        <end position="58"/>
    </location>
</feature>
<evidence type="ECO:0000256" key="2">
    <source>
        <dbReference type="ARBA" id="ARBA00022692"/>
    </source>
</evidence>
<keyword evidence="3 5" id="KW-1133">Transmembrane helix</keyword>
<dbReference type="PANTHER" id="PTHR12483:SF27">
    <property type="entry name" value="COPPER TRANSPORT PROTEIN CTR1"/>
    <property type="match status" value="1"/>
</dbReference>
<organism evidence="7 8">
    <name type="scientific">Zygosaccharomyces mellis</name>
    <dbReference type="NCBI Taxonomy" id="42258"/>
    <lineage>
        <taxon>Eukaryota</taxon>
        <taxon>Fungi</taxon>
        <taxon>Dikarya</taxon>
        <taxon>Ascomycota</taxon>
        <taxon>Saccharomycotina</taxon>
        <taxon>Saccharomycetes</taxon>
        <taxon>Saccharomycetales</taxon>
        <taxon>Saccharomycetaceae</taxon>
        <taxon>Zygosaccharomyces</taxon>
    </lineage>
</organism>
<proteinExistence type="inferred from homology"/>
<protein>
    <recommendedName>
        <fullName evidence="5">Copper transport protein</fullName>
    </recommendedName>
</protein>
<feature type="region of interest" description="Disordered" evidence="6">
    <location>
        <begin position="286"/>
        <end position="351"/>
    </location>
</feature>
<keyword evidence="5" id="KW-0406">Ion transport</keyword>